<keyword evidence="3" id="KW-0732">Signal</keyword>
<gene>
    <name evidence="6" type="primary">LOC108558150</name>
</gene>
<dbReference type="SMART" id="SM00252">
    <property type="entry name" value="SH2"/>
    <property type="match status" value="1"/>
</dbReference>
<dbReference type="RefSeq" id="XP_017770459.1">
    <property type="nucleotide sequence ID" value="XM_017914970.1"/>
</dbReference>
<evidence type="ECO:0000259" key="4">
    <source>
        <dbReference type="PROSITE" id="PS50001"/>
    </source>
</evidence>
<evidence type="ECO:0000256" key="1">
    <source>
        <dbReference type="ARBA" id="ARBA00022999"/>
    </source>
</evidence>
<dbReference type="Gene3D" id="3.30.505.10">
    <property type="entry name" value="SH2 domain"/>
    <property type="match status" value="1"/>
</dbReference>
<dbReference type="InterPro" id="IPR000980">
    <property type="entry name" value="SH2"/>
</dbReference>
<dbReference type="InterPro" id="IPR051751">
    <property type="entry name" value="Immunoreceptor_sig_adapters"/>
</dbReference>
<dbReference type="InterPro" id="IPR036860">
    <property type="entry name" value="SH2_dom_sf"/>
</dbReference>
<dbReference type="Proteomes" id="UP000695000">
    <property type="component" value="Unplaced"/>
</dbReference>
<dbReference type="Pfam" id="PF00017">
    <property type="entry name" value="SH2"/>
    <property type="match status" value="1"/>
</dbReference>
<reference evidence="6" key="1">
    <citation type="submission" date="2025-08" db="UniProtKB">
        <authorList>
            <consortium name="RefSeq"/>
        </authorList>
    </citation>
    <scope>IDENTIFICATION</scope>
    <source>
        <tissue evidence="6">Whole Larva</tissue>
    </source>
</reference>
<dbReference type="PROSITE" id="PS50001">
    <property type="entry name" value="SH2"/>
    <property type="match status" value="1"/>
</dbReference>
<keyword evidence="5" id="KW-1185">Reference proteome</keyword>
<name>A0ABM1M7A9_NICVS</name>
<proteinExistence type="predicted"/>
<feature type="signal peptide" evidence="3">
    <location>
        <begin position="1"/>
        <end position="18"/>
    </location>
</feature>
<feature type="chain" id="PRO_5046809910" evidence="3">
    <location>
        <begin position="19"/>
        <end position="186"/>
    </location>
</feature>
<protein>
    <submittedName>
        <fullName evidence="6">Uncharacterized protein LOC108558150</fullName>
    </submittedName>
</protein>
<accession>A0ABM1M7A9</accession>
<dbReference type="PANTHER" id="PTHR14098">
    <property type="entry name" value="SH2 DOMAIN CONTAINING PROTEIN"/>
    <property type="match status" value="1"/>
</dbReference>
<evidence type="ECO:0000256" key="2">
    <source>
        <dbReference type="PROSITE-ProRule" id="PRU00191"/>
    </source>
</evidence>
<dbReference type="SUPFAM" id="SSF55550">
    <property type="entry name" value="SH2 domain"/>
    <property type="match status" value="1"/>
</dbReference>
<evidence type="ECO:0000256" key="3">
    <source>
        <dbReference type="SAM" id="SignalP"/>
    </source>
</evidence>
<organism evidence="5 6">
    <name type="scientific">Nicrophorus vespilloides</name>
    <name type="common">Boreal carrion beetle</name>
    <dbReference type="NCBI Taxonomy" id="110193"/>
    <lineage>
        <taxon>Eukaryota</taxon>
        <taxon>Metazoa</taxon>
        <taxon>Ecdysozoa</taxon>
        <taxon>Arthropoda</taxon>
        <taxon>Hexapoda</taxon>
        <taxon>Insecta</taxon>
        <taxon>Pterygota</taxon>
        <taxon>Neoptera</taxon>
        <taxon>Endopterygota</taxon>
        <taxon>Coleoptera</taxon>
        <taxon>Polyphaga</taxon>
        <taxon>Staphyliniformia</taxon>
        <taxon>Silphidae</taxon>
        <taxon>Nicrophorinae</taxon>
        <taxon>Nicrophorus</taxon>
    </lineage>
</organism>
<sequence length="186" mass="21249">MCWGIGVFLRVLANLTNRICSDISDGLQRMCSICFCWVGGSGSNVHPMTAGWYKARNQVSSILCDFFVEYTESGYKDEFYKDVDRETAEEMLGQRQDGTFLVRPSTATDSVGTLSVVQDERTFHLTIRRRRTDGRLALGTPKPRERTFDGLDSMINYHVSNYLVLFSHNRTFYTLLLPYTAARKLD</sequence>
<dbReference type="PANTHER" id="PTHR14098:SF14">
    <property type="entry name" value="SH2 DOMAIN-CONTAINING PROTEIN"/>
    <property type="match status" value="1"/>
</dbReference>
<dbReference type="GeneID" id="108558150"/>
<keyword evidence="1 2" id="KW-0727">SH2 domain</keyword>
<evidence type="ECO:0000313" key="6">
    <source>
        <dbReference type="RefSeq" id="XP_017770459.1"/>
    </source>
</evidence>
<evidence type="ECO:0000313" key="5">
    <source>
        <dbReference type="Proteomes" id="UP000695000"/>
    </source>
</evidence>
<feature type="domain" description="SH2" evidence="4">
    <location>
        <begin position="78"/>
        <end position="179"/>
    </location>
</feature>